<name>A0A543PNW1_9MICO</name>
<protein>
    <submittedName>
        <fullName evidence="4">N-hydroxyarylamine O-acetyltransferase</fullName>
    </submittedName>
</protein>
<comment type="similarity">
    <text evidence="1 2">Belongs to the arylamine N-acetyltransferase family.</text>
</comment>
<dbReference type="Gene3D" id="3.30.2140.20">
    <property type="match status" value="1"/>
</dbReference>
<dbReference type="GO" id="GO:0016407">
    <property type="term" value="F:acetyltransferase activity"/>
    <property type="evidence" value="ECO:0007669"/>
    <property type="project" value="InterPro"/>
</dbReference>
<dbReference type="InterPro" id="IPR001447">
    <property type="entry name" value="Arylamine_N-AcTrfase"/>
</dbReference>
<reference evidence="4 5" key="1">
    <citation type="submission" date="2019-06" db="EMBL/GenBank/DDBJ databases">
        <title>Sequencing the genomes of 1000 actinobacteria strains.</title>
        <authorList>
            <person name="Klenk H.-P."/>
        </authorList>
    </citation>
    <scope>NUCLEOTIDE SEQUENCE [LARGE SCALE GENOMIC DNA]</scope>
    <source>
        <strain evidence="4 5">DSM 21776</strain>
    </source>
</reference>
<dbReference type="PRINTS" id="PR01543">
    <property type="entry name" value="ANATRNSFRASE"/>
</dbReference>
<dbReference type="Pfam" id="PF00797">
    <property type="entry name" value="Acetyltransf_2"/>
    <property type="match status" value="1"/>
</dbReference>
<gene>
    <name evidence="4" type="ORF">FHX52_2461</name>
</gene>
<dbReference type="EMBL" id="VFQF01000002">
    <property type="protein sequence ID" value="TQN45761.1"/>
    <property type="molecule type" value="Genomic_DNA"/>
</dbReference>
<dbReference type="PANTHER" id="PTHR11786">
    <property type="entry name" value="N-HYDROXYARYLAMINE O-ACETYLTRANSFERASE"/>
    <property type="match status" value="1"/>
</dbReference>
<feature type="region of interest" description="Disordered" evidence="3">
    <location>
        <begin position="284"/>
        <end position="321"/>
    </location>
</feature>
<keyword evidence="4" id="KW-0808">Transferase</keyword>
<accession>A0A543PNW1</accession>
<dbReference type="InterPro" id="IPR038765">
    <property type="entry name" value="Papain-like_cys_pep_sf"/>
</dbReference>
<evidence type="ECO:0000256" key="2">
    <source>
        <dbReference type="RuleBase" id="RU003452"/>
    </source>
</evidence>
<dbReference type="InterPro" id="IPR053710">
    <property type="entry name" value="Arylamine_NAT_domain_sf"/>
</dbReference>
<dbReference type="SUPFAM" id="SSF54001">
    <property type="entry name" value="Cysteine proteinases"/>
    <property type="match status" value="1"/>
</dbReference>
<sequence length="321" mass="34825">MTSSTTTDAATDSLGPAEVAAYLARLGVVAPEAPTLGALASLHRAHLMRVPFENLDIELGRTIRLDVDHLHTKVVVRRRGGYCYELGGLFAALLRSLGYAVDLVSARVSTADGGLTDDFDHLALVVTSPDLPEPLLADVGFGDAFIEPLPLRDGISVHERGKDVGLAQVGDTWHYRERRHAHDRTEARSLPTDRDVGEWRTQYVFTTTPHRLADFEPRNRWQQTSPESHFARQRVASRLTPTGRVTLSGQRLITTTHGRRDEVELADDEVATALAGHFGIVLSGRHTESPSASESAGGGPAQPQASLVGRQRQNGWPAGSA</sequence>
<dbReference type="RefSeq" id="WP_221630588.1">
    <property type="nucleotide sequence ID" value="NZ_BAAAQC010000010.1"/>
</dbReference>
<evidence type="ECO:0000256" key="1">
    <source>
        <dbReference type="ARBA" id="ARBA00006547"/>
    </source>
</evidence>
<comment type="caution">
    <text evidence="4">The sequence shown here is derived from an EMBL/GenBank/DDBJ whole genome shotgun (WGS) entry which is preliminary data.</text>
</comment>
<proteinExistence type="inferred from homology"/>
<dbReference type="PANTHER" id="PTHR11786:SF0">
    <property type="entry name" value="ARYLAMINE N-ACETYLTRANSFERASE 4-RELATED"/>
    <property type="match status" value="1"/>
</dbReference>
<evidence type="ECO:0000313" key="4">
    <source>
        <dbReference type="EMBL" id="TQN45761.1"/>
    </source>
</evidence>
<evidence type="ECO:0000256" key="3">
    <source>
        <dbReference type="SAM" id="MobiDB-lite"/>
    </source>
</evidence>
<evidence type="ECO:0000313" key="5">
    <source>
        <dbReference type="Proteomes" id="UP000320085"/>
    </source>
</evidence>
<organism evidence="4 5">
    <name type="scientific">Humibacillus xanthopallidus</name>
    <dbReference type="NCBI Taxonomy" id="412689"/>
    <lineage>
        <taxon>Bacteria</taxon>
        <taxon>Bacillati</taxon>
        <taxon>Actinomycetota</taxon>
        <taxon>Actinomycetes</taxon>
        <taxon>Micrococcales</taxon>
        <taxon>Intrasporangiaceae</taxon>
        <taxon>Humibacillus</taxon>
    </lineage>
</organism>
<dbReference type="AlphaFoldDB" id="A0A543PNW1"/>
<dbReference type="Proteomes" id="UP000320085">
    <property type="component" value="Unassembled WGS sequence"/>
</dbReference>